<keyword evidence="2" id="KW-0285">Flavoprotein</keyword>
<dbReference type="InterPro" id="IPR011251">
    <property type="entry name" value="Luciferase-like_dom"/>
</dbReference>
<dbReference type="PANTHER" id="PTHR30137">
    <property type="entry name" value="LUCIFERASE-LIKE MONOOXYGENASE"/>
    <property type="match status" value="1"/>
</dbReference>
<evidence type="ECO:0000256" key="5">
    <source>
        <dbReference type="SAM" id="MobiDB-lite"/>
    </source>
</evidence>
<dbReference type="Pfam" id="PF00296">
    <property type="entry name" value="Bac_luciferase"/>
    <property type="match status" value="1"/>
</dbReference>
<feature type="compositionally biased region" description="Polar residues" evidence="5">
    <location>
        <begin position="389"/>
        <end position="401"/>
    </location>
</feature>
<dbReference type="Gene3D" id="3.20.20.30">
    <property type="entry name" value="Luciferase-like domain"/>
    <property type="match status" value="1"/>
</dbReference>
<evidence type="ECO:0000256" key="2">
    <source>
        <dbReference type="ARBA" id="ARBA00022630"/>
    </source>
</evidence>
<protein>
    <submittedName>
        <fullName evidence="7">LLM class flavin-dependent oxidoreductase</fullName>
    </submittedName>
</protein>
<proteinExistence type="inferred from homology"/>
<dbReference type="PANTHER" id="PTHR30137:SF16">
    <property type="entry name" value="BLL0895 PROTEIN"/>
    <property type="match status" value="1"/>
</dbReference>
<gene>
    <name evidence="7" type="ORF">HQ497_12030</name>
</gene>
<dbReference type="Proteomes" id="UP000754644">
    <property type="component" value="Unassembled WGS sequence"/>
</dbReference>
<dbReference type="GO" id="GO:0004497">
    <property type="term" value="F:monooxygenase activity"/>
    <property type="evidence" value="ECO:0007669"/>
    <property type="project" value="UniProtKB-KW"/>
</dbReference>
<reference evidence="7" key="1">
    <citation type="submission" date="2020-05" db="EMBL/GenBank/DDBJ databases">
        <title>Sulfur intermediates as new biogeochemical hubs in an aquatic model microbial ecosystem.</title>
        <authorList>
            <person name="Vigneron A."/>
        </authorList>
    </citation>
    <scope>NUCLEOTIDE SEQUENCE</scope>
    <source>
        <strain evidence="7">Bin.250</strain>
    </source>
</reference>
<dbReference type="InterPro" id="IPR036661">
    <property type="entry name" value="Luciferase-like_sf"/>
</dbReference>
<evidence type="ECO:0000313" key="8">
    <source>
        <dbReference type="Proteomes" id="UP000754644"/>
    </source>
</evidence>
<evidence type="ECO:0000256" key="3">
    <source>
        <dbReference type="ARBA" id="ARBA00023002"/>
    </source>
</evidence>
<dbReference type="GO" id="GO:0005829">
    <property type="term" value="C:cytosol"/>
    <property type="evidence" value="ECO:0007669"/>
    <property type="project" value="TreeGrafter"/>
</dbReference>
<evidence type="ECO:0000256" key="1">
    <source>
        <dbReference type="ARBA" id="ARBA00010426"/>
    </source>
</evidence>
<evidence type="ECO:0000259" key="6">
    <source>
        <dbReference type="Pfam" id="PF00296"/>
    </source>
</evidence>
<comment type="caution">
    <text evidence="7">The sequence shown here is derived from an EMBL/GenBank/DDBJ whole genome shotgun (WGS) entry which is preliminary data.</text>
</comment>
<accession>A0A972VYZ3</accession>
<dbReference type="AlphaFoldDB" id="A0A972VYZ3"/>
<evidence type="ECO:0000256" key="4">
    <source>
        <dbReference type="ARBA" id="ARBA00023033"/>
    </source>
</evidence>
<comment type="similarity">
    <text evidence="1">Belongs to the bacterial luciferase oxidoreductase family.</text>
</comment>
<evidence type="ECO:0000313" key="7">
    <source>
        <dbReference type="EMBL" id="NQV66081.1"/>
    </source>
</evidence>
<sequence>MNRLKFGAFLAPHHPIGEHPMLQFQRDLDLVEQLDKLGFDEFWCGEHHSTGWEMIASPEMFLAAAGQRSHRIKLGTGVVSLPYHHPFNVAQRIVQLDHMTGGRAIFGSGPGALPSDAYTLGIDPMLQRDRQDEAIGVIKKLLSGAPRFTHESDWFTLKDAALQLLPLQEDLPFAVASMISPSGMTLAGKYGAGVLSIGSTSTAGLQALPTQWKFAEDAAAKSGQTVNRKDWRIVMNWHIAETRELAREQAKHGLLRWHNEYTVGTLMRPGAEAYKSADEAIDAMAFSEGSALVIGTPDDLIDAIKKMVDVSGGFGTVVGFVHDWATPRDNANSWDLVARYVVPAVNGYLNQYRESQQYVIEHREVFERAGQAVVAKIMENERAVAAMQEQSNAQSAIQSHNAPDLSKAGK</sequence>
<feature type="domain" description="Luciferase-like" evidence="6">
    <location>
        <begin position="5"/>
        <end position="309"/>
    </location>
</feature>
<dbReference type="GO" id="GO:0016705">
    <property type="term" value="F:oxidoreductase activity, acting on paired donors, with incorporation or reduction of molecular oxygen"/>
    <property type="evidence" value="ECO:0007669"/>
    <property type="project" value="InterPro"/>
</dbReference>
<dbReference type="InterPro" id="IPR050766">
    <property type="entry name" value="Bact_Lucif_Oxidored"/>
</dbReference>
<name>A0A972VYZ3_9GAMM</name>
<dbReference type="SUPFAM" id="SSF51679">
    <property type="entry name" value="Bacterial luciferase-like"/>
    <property type="match status" value="1"/>
</dbReference>
<keyword evidence="4" id="KW-0503">Monooxygenase</keyword>
<feature type="region of interest" description="Disordered" evidence="5">
    <location>
        <begin position="389"/>
        <end position="410"/>
    </location>
</feature>
<organism evidence="7 8">
    <name type="scientific">SAR86 cluster bacterium</name>
    <dbReference type="NCBI Taxonomy" id="2030880"/>
    <lineage>
        <taxon>Bacteria</taxon>
        <taxon>Pseudomonadati</taxon>
        <taxon>Pseudomonadota</taxon>
        <taxon>Gammaproteobacteria</taxon>
        <taxon>SAR86 cluster</taxon>
    </lineage>
</organism>
<dbReference type="EMBL" id="JABMOJ010000455">
    <property type="protein sequence ID" value="NQV66081.1"/>
    <property type="molecule type" value="Genomic_DNA"/>
</dbReference>
<keyword evidence="3" id="KW-0560">Oxidoreductase</keyword>